<feature type="binding site" evidence="9">
    <location>
        <position position="135"/>
    </location>
    <ligand>
        <name>substrate</name>
    </ligand>
</feature>
<dbReference type="SMART" id="SM00839">
    <property type="entry name" value="ELFV_dehydrog"/>
    <property type="match status" value="1"/>
</dbReference>
<keyword evidence="14" id="KW-1185">Reference proteome</keyword>
<feature type="binding site" evidence="9">
    <location>
        <position position="111"/>
    </location>
    <ligand>
        <name>substrate</name>
    </ligand>
</feature>
<protein>
    <recommendedName>
        <fullName evidence="7">Glutamate dehydrogenase</fullName>
    </recommendedName>
</protein>
<dbReference type="InterPro" id="IPR033524">
    <property type="entry name" value="Glu/Leu/Phe/Val_DH_AS"/>
</dbReference>
<dbReference type="PANTHER" id="PTHR11606:SF13">
    <property type="entry name" value="GLUTAMATE DEHYDROGENASE 1, MITOCHONDRIAL"/>
    <property type="match status" value="1"/>
</dbReference>
<dbReference type="GO" id="GO:0006538">
    <property type="term" value="P:L-glutamate catabolic process"/>
    <property type="evidence" value="ECO:0007669"/>
    <property type="project" value="TreeGrafter"/>
</dbReference>
<evidence type="ECO:0000256" key="10">
    <source>
        <dbReference type="PIRSR" id="PIRSR000185-3"/>
    </source>
</evidence>
<dbReference type="SUPFAM" id="SSF53223">
    <property type="entry name" value="Aminoacid dehydrogenase-like, N-terminal domain"/>
    <property type="match status" value="1"/>
</dbReference>
<feature type="binding site" evidence="9">
    <location>
        <position position="403"/>
    </location>
    <ligand>
        <name>substrate</name>
    </ligand>
</feature>
<evidence type="ECO:0000256" key="8">
    <source>
        <dbReference type="PIRSR" id="PIRSR000185-1"/>
    </source>
</evidence>
<dbReference type="GO" id="GO:0000166">
    <property type="term" value="F:nucleotide binding"/>
    <property type="evidence" value="ECO:0007669"/>
    <property type="project" value="UniProtKB-KW"/>
</dbReference>
<evidence type="ECO:0000256" key="6">
    <source>
        <dbReference type="ARBA" id="ARBA00048577"/>
    </source>
</evidence>
<dbReference type="STRING" id="667725.A0A0L0FVJ0"/>
<evidence type="ECO:0000256" key="2">
    <source>
        <dbReference type="ARBA" id="ARBA00006382"/>
    </source>
</evidence>
<organism evidence="13 14">
    <name type="scientific">Sphaeroforma arctica JP610</name>
    <dbReference type="NCBI Taxonomy" id="667725"/>
    <lineage>
        <taxon>Eukaryota</taxon>
        <taxon>Ichthyosporea</taxon>
        <taxon>Ichthyophonida</taxon>
        <taxon>Sphaeroforma</taxon>
    </lineage>
</organism>
<comment type="subcellular location">
    <subcellularLocation>
        <location evidence="1">Mitochondrion</location>
    </subcellularLocation>
</comment>
<proteinExistence type="inferred from homology"/>
<keyword evidence="9" id="KW-0520">NAD</keyword>
<dbReference type="InterPro" id="IPR006095">
    <property type="entry name" value="Glu/Leu/Phe/Val/Trp_DH"/>
</dbReference>
<reference evidence="13 14" key="1">
    <citation type="submission" date="2011-02" db="EMBL/GenBank/DDBJ databases">
        <title>The Genome Sequence of Sphaeroforma arctica JP610.</title>
        <authorList>
            <consortium name="The Broad Institute Genome Sequencing Platform"/>
            <person name="Russ C."/>
            <person name="Cuomo C."/>
            <person name="Young S.K."/>
            <person name="Zeng Q."/>
            <person name="Gargeya S."/>
            <person name="Alvarado L."/>
            <person name="Berlin A."/>
            <person name="Chapman S.B."/>
            <person name="Chen Z."/>
            <person name="Freedman E."/>
            <person name="Gellesch M."/>
            <person name="Goldberg J."/>
            <person name="Griggs A."/>
            <person name="Gujja S."/>
            <person name="Heilman E."/>
            <person name="Heiman D."/>
            <person name="Howarth C."/>
            <person name="Mehta T."/>
            <person name="Neiman D."/>
            <person name="Pearson M."/>
            <person name="Roberts A."/>
            <person name="Saif S."/>
            <person name="Shea T."/>
            <person name="Shenoy N."/>
            <person name="Sisk P."/>
            <person name="Stolte C."/>
            <person name="Sykes S."/>
            <person name="White J."/>
            <person name="Yandava C."/>
            <person name="Burger G."/>
            <person name="Gray M.W."/>
            <person name="Holland P.W.H."/>
            <person name="King N."/>
            <person name="Lang F.B.F."/>
            <person name="Roger A.J."/>
            <person name="Ruiz-Trillo I."/>
            <person name="Haas B."/>
            <person name="Nusbaum C."/>
            <person name="Birren B."/>
        </authorList>
    </citation>
    <scope>NUCLEOTIDE SEQUENCE [LARGE SCALE GENOMIC DNA]</scope>
    <source>
        <strain evidence="13 14">JP610</strain>
    </source>
</reference>
<feature type="site" description="Important for catalysis" evidence="10">
    <location>
        <position position="189"/>
    </location>
</feature>
<dbReference type="OrthoDB" id="6718861at2759"/>
<dbReference type="GO" id="GO:0005739">
    <property type="term" value="C:mitochondrion"/>
    <property type="evidence" value="ECO:0007669"/>
    <property type="project" value="UniProtKB-SubCell"/>
</dbReference>
<evidence type="ECO:0000256" key="5">
    <source>
        <dbReference type="ARBA" id="ARBA00047867"/>
    </source>
</evidence>
<dbReference type="GeneID" id="25907290"/>
<dbReference type="Proteomes" id="UP000054560">
    <property type="component" value="Unassembled WGS sequence"/>
</dbReference>
<evidence type="ECO:0000313" key="14">
    <source>
        <dbReference type="Proteomes" id="UP000054560"/>
    </source>
</evidence>
<evidence type="ECO:0000256" key="3">
    <source>
        <dbReference type="ARBA" id="ARBA00023002"/>
    </source>
</evidence>
<evidence type="ECO:0000256" key="9">
    <source>
        <dbReference type="PIRSR" id="PIRSR000185-2"/>
    </source>
</evidence>
<comment type="catalytic activity">
    <reaction evidence="6">
        <text>L-glutamate + NADP(+) + H2O = 2-oxoglutarate + NH4(+) + NADPH + H(+)</text>
        <dbReference type="Rhea" id="RHEA:11612"/>
        <dbReference type="ChEBI" id="CHEBI:15377"/>
        <dbReference type="ChEBI" id="CHEBI:15378"/>
        <dbReference type="ChEBI" id="CHEBI:16810"/>
        <dbReference type="ChEBI" id="CHEBI:28938"/>
        <dbReference type="ChEBI" id="CHEBI:29985"/>
        <dbReference type="ChEBI" id="CHEBI:57783"/>
        <dbReference type="ChEBI" id="CHEBI:58349"/>
        <dbReference type="EC" id="1.4.1.3"/>
    </reaction>
</comment>
<dbReference type="PANTHER" id="PTHR11606">
    <property type="entry name" value="GLUTAMATE DEHYDROGENASE"/>
    <property type="match status" value="1"/>
</dbReference>
<evidence type="ECO:0000313" key="13">
    <source>
        <dbReference type="EMBL" id="KNC80870.1"/>
    </source>
</evidence>
<dbReference type="InterPro" id="IPR033922">
    <property type="entry name" value="NAD_bind_Glu_DH"/>
</dbReference>
<dbReference type="Gene3D" id="3.40.50.720">
    <property type="entry name" value="NAD(P)-binding Rossmann-like Domain"/>
    <property type="match status" value="1"/>
</dbReference>
<accession>A0A0L0FVJ0</accession>
<feature type="binding site" evidence="9">
    <location>
        <position position="235"/>
    </location>
    <ligand>
        <name>NAD(+)</name>
        <dbReference type="ChEBI" id="CHEBI:57540"/>
    </ligand>
</feature>
<dbReference type="AlphaFoldDB" id="A0A0L0FVJ0"/>
<feature type="domain" description="Glutamate/phenylalanine/leucine/valine/L-tryptophan dehydrogenase C-terminal" evidence="12">
    <location>
        <begin position="228"/>
        <end position="507"/>
    </location>
</feature>
<keyword evidence="4" id="KW-0496">Mitochondrion</keyword>
<dbReference type="PIRSF" id="PIRSF000185">
    <property type="entry name" value="Glu_DH"/>
    <property type="match status" value="1"/>
</dbReference>
<dbReference type="CDD" id="cd01076">
    <property type="entry name" value="NAD_bind_1_Glu_DH"/>
    <property type="match status" value="1"/>
</dbReference>
<evidence type="ECO:0000256" key="1">
    <source>
        <dbReference type="ARBA" id="ARBA00004173"/>
    </source>
</evidence>
<evidence type="ECO:0000256" key="11">
    <source>
        <dbReference type="RuleBase" id="RU004417"/>
    </source>
</evidence>
<keyword evidence="3 7" id="KW-0560">Oxidoreductase</keyword>
<dbReference type="SUPFAM" id="SSF51735">
    <property type="entry name" value="NAD(P)-binding Rossmann-fold domains"/>
    <property type="match status" value="1"/>
</dbReference>
<dbReference type="PRINTS" id="PR00082">
    <property type="entry name" value="GLFDHDRGNASE"/>
</dbReference>
<dbReference type="FunFam" id="3.40.50.720:FF:000100">
    <property type="entry name" value="Glutamate dehydrogenase 1, mitochondrial"/>
    <property type="match status" value="1"/>
</dbReference>
<comment type="similarity">
    <text evidence="2 7 11">Belongs to the Glu/Leu/Phe/Val dehydrogenases family.</text>
</comment>
<keyword evidence="9" id="KW-0547">Nucleotide-binding</keyword>
<dbReference type="Pfam" id="PF00208">
    <property type="entry name" value="ELFV_dehydrog"/>
    <property type="match status" value="1"/>
</dbReference>
<dbReference type="InterPro" id="IPR006096">
    <property type="entry name" value="Glu/Leu/Phe/Val/Trp_DH_C"/>
</dbReference>
<dbReference type="Pfam" id="PF02812">
    <property type="entry name" value="ELFV_dehydrog_N"/>
    <property type="match status" value="1"/>
</dbReference>
<name>A0A0L0FVJ0_9EUKA</name>
<dbReference type="eggNOG" id="KOG2250">
    <property type="taxonomic scope" value="Eukaryota"/>
</dbReference>
<dbReference type="InterPro" id="IPR046346">
    <property type="entry name" value="Aminoacid_DH-like_N_sf"/>
</dbReference>
<feature type="binding site" evidence="9">
    <location>
        <position position="274"/>
    </location>
    <ligand>
        <name>NAD(+)</name>
        <dbReference type="ChEBI" id="CHEBI:57540"/>
    </ligand>
</feature>
<dbReference type="InterPro" id="IPR014362">
    <property type="entry name" value="Glu_DH"/>
</dbReference>
<dbReference type="GO" id="GO:0004352">
    <property type="term" value="F:glutamate dehydrogenase (NAD+) activity"/>
    <property type="evidence" value="ECO:0007669"/>
    <property type="project" value="TreeGrafter"/>
</dbReference>
<dbReference type="RefSeq" id="XP_014154772.1">
    <property type="nucleotide sequence ID" value="XM_014299297.1"/>
</dbReference>
<comment type="catalytic activity">
    <reaction evidence="5">
        <text>L-glutamate + NAD(+) + H2O = 2-oxoglutarate + NH4(+) + NADH + H(+)</text>
        <dbReference type="Rhea" id="RHEA:15133"/>
        <dbReference type="ChEBI" id="CHEBI:15377"/>
        <dbReference type="ChEBI" id="CHEBI:15378"/>
        <dbReference type="ChEBI" id="CHEBI:16810"/>
        <dbReference type="ChEBI" id="CHEBI:28938"/>
        <dbReference type="ChEBI" id="CHEBI:29985"/>
        <dbReference type="ChEBI" id="CHEBI:57540"/>
        <dbReference type="ChEBI" id="CHEBI:57945"/>
        <dbReference type="EC" id="1.4.1.3"/>
    </reaction>
</comment>
<evidence type="ECO:0000259" key="12">
    <source>
        <dbReference type="SMART" id="SM00839"/>
    </source>
</evidence>
<dbReference type="InterPro" id="IPR006097">
    <property type="entry name" value="Glu/Leu/Phe/Val/Trp_DH_dimer"/>
</dbReference>
<sequence length="512" mass="56278">MLSSQIIRAASRALPSQANVAVGTTSCRYTQTLTEKYAEVKSTEPNFLECFKEFFDNGARLQKNVSPNDILNMRMTDAVIKTSFPLIREDKTCEIVTGYRAHHSRHRVPVKGGIRFSTAVDLQEVEALASLMTYKCAVVDVPFGGAKGGIAIDPKNYSAKELEQITRRYTMELCQKNFIGPGIDVPAPDMGTGGREMTWIKDTYHHFSGGDVNSVACVTGKPITQGGVRGRTEATGLGVYYGIRDFLEYEEVQDQTGLTSGLKGKKVIVQGLGNVGFYAAHFITKAGGKVVGIGEYNSCIVNPEGLDIEHCQAYFKSNGSFKGYNSGEFIADPLAILEMECDVLVPAAVEKSIHTGNAKNIKAKIIAEAANGPLTPKAHYELVERGVVIIPDLLLNAGGVTVSYFEWLKNLSHVRFGRLNKKWEEHSKSTLLNFVEQSVNRELSHQERRLVVHGAEEVDIVYSGLEDTMYNACMETRVTAKELGVDFRTAAFYNAIEKIGKVLEESGNIFSN</sequence>
<evidence type="ECO:0000256" key="4">
    <source>
        <dbReference type="ARBA" id="ARBA00023128"/>
    </source>
</evidence>
<dbReference type="InterPro" id="IPR036291">
    <property type="entry name" value="NAD(P)-bd_dom_sf"/>
</dbReference>
<dbReference type="Gene3D" id="3.40.50.10860">
    <property type="entry name" value="Leucine Dehydrogenase, chain A, domain 1"/>
    <property type="match status" value="1"/>
</dbReference>
<gene>
    <name evidence="13" type="ORF">SARC_06786</name>
</gene>
<dbReference type="PROSITE" id="PS00074">
    <property type="entry name" value="GLFV_DEHYDROGENASE"/>
    <property type="match status" value="1"/>
</dbReference>
<evidence type="ECO:0000256" key="7">
    <source>
        <dbReference type="PIRNR" id="PIRNR000185"/>
    </source>
</evidence>
<dbReference type="EMBL" id="KQ242096">
    <property type="protein sequence ID" value="KNC80870.1"/>
    <property type="molecule type" value="Genomic_DNA"/>
</dbReference>
<feature type="active site" description="Proton donor" evidence="8">
    <location>
        <position position="147"/>
    </location>
</feature>